<feature type="transmembrane region" description="Helical" evidence="1">
    <location>
        <begin position="94"/>
        <end position="120"/>
    </location>
</feature>
<feature type="transmembrane region" description="Helical" evidence="1">
    <location>
        <begin position="145"/>
        <end position="165"/>
    </location>
</feature>
<protein>
    <submittedName>
        <fullName evidence="2">Uncharacterized protein</fullName>
    </submittedName>
</protein>
<keyword evidence="3" id="KW-1185">Reference proteome</keyword>
<organism evidence="2 3">
    <name type="scientific">Populus tomentosa</name>
    <name type="common">Chinese white poplar</name>
    <dbReference type="NCBI Taxonomy" id="118781"/>
    <lineage>
        <taxon>Eukaryota</taxon>
        <taxon>Viridiplantae</taxon>
        <taxon>Streptophyta</taxon>
        <taxon>Embryophyta</taxon>
        <taxon>Tracheophyta</taxon>
        <taxon>Spermatophyta</taxon>
        <taxon>Magnoliopsida</taxon>
        <taxon>eudicotyledons</taxon>
        <taxon>Gunneridae</taxon>
        <taxon>Pentapetalae</taxon>
        <taxon>rosids</taxon>
        <taxon>fabids</taxon>
        <taxon>Malpighiales</taxon>
        <taxon>Salicaceae</taxon>
        <taxon>Saliceae</taxon>
        <taxon>Populus</taxon>
    </lineage>
</organism>
<feature type="transmembrane region" description="Helical" evidence="1">
    <location>
        <begin position="51"/>
        <end position="73"/>
    </location>
</feature>
<dbReference type="Proteomes" id="UP000886885">
    <property type="component" value="Chromosome 14A"/>
</dbReference>
<evidence type="ECO:0000313" key="3">
    <source>
        <dbReference type="Proteomes" id="UP000886885"/>
    </source>
</evidence>
<proteinExistence type="predicted"/>
<dbReference type="PANTHER" id="PTHR34115:SF7">
    <property type="entry name" value="PGG DOMAIN-CONTAINING PROTEIN"/>
    <property type="match status" value="1"/>
</dbReference>
<dbReference type="AlphaFoldDB" id="A0A8X8CBG1"/>
<evidence type="ECO:0000313" key="2">
    <source>
        <dbReference type="EMBL" id="KAG6749359.1"/>
    </source>
</evidence>
<comment type="caution">
    <text evidence="2">The sequence shown here is derived from an EMBL/GenBank/DDBJ whole genome shotgun (WGS) entry which is preliminary data.</text>
</comment>
<evidence type="ECO:0000256" key="1">
    <source>
        <dbReference type="SAM" id="Phobius"/>
    </source>
</evidence>
<feature type="transmembrane region" description="Helical" evidence="1">
    <location>
        <begin position="186"/>
        <end position="208"/>
    </location>
</feature>
<name>A0A8X8CBG1_POPTO</name>
<reference evidence="2" key="1">
    <citation type="journal article" date="2020" name="bioRxiv">
        <title>Hybrid origin of Populus tomentosa Carr. identified through genome sequencing and phylogenomic analysis.</title>
        <authorList>
            <person name="An X."/>
            <person name="Gao K."/>
            <person name="Chen Z."/>
            <person name="Li J."/>
            <person name="Yang X."/>
            <person name="Yang X."/>
            <person name="Zhou J."/>
            <person name="Guo T."/>
            <person name="Zhao T."/>
            <person name="Huang S."/>
            <person name="Miao D."/>
            <person name="Khan W.U."/>
            <person name="Rao P."/>
            <person name="Ye M."/>
            <person name="Lei B."/>
            <person name="Liao W."/>
            <person name="Wang J."/>
            <person name="Ji L."/>
            <person name="Li Y."/>
            <person name="Guo B."/>
            <person name="Mustafa N.S."/>
            <person name="Li S."/>
            <person name="Yun Q."/>
            <person name="Keller S.R."/>
            <person name="Mao J."/>
            <person name="Zhang R."/>
            <person name="Strauss S.H."/>
        </authorList>
    </citation>
    <scope>NUCLEOTIDE SEQUENCE</scope>
    <source>
        <strain evidence="2">GM15</strain>
        <tissue evidence="2">Leaf</tissue>
    </source>
</reference>
<accession>A0A8X8CBG1</accession>
<gene>
    <name evidence="2" type="ORF">POTOM_046403</name>
</gene>
<dbReference type="EMBL" id="JAAWWB010000027">
    <property type="protein sequence ID" value="KAG6749359.1"/>
    <property type="molecule type" value="Genomic_DNA"/>
</dbReference>
<sequence length="261" mass="28944">MAENPRPNPAFEKESIIMQHGIFALLVGTLNNQIQVKYQSIKGSPFDSHDVIMSVFLVALFIYATASVAEVMLRARESTYYTLVGNLRLFASALAAILLLAILAPILGIVAQHAIFALLVDTLSNLIQVHYQSMRVSPFDTHQRVMLAFNAAMFIYATTSVAEVIPRTQKSVHQRLVGNIRLFASALATILLLEILSLIVSCVISVLWSCLFVKLAYESCQDLCQLLSQTTYEALDMLKRLIANVRSSREKPQVPTSPETD</sequence>
<keyword evidence="1" id="KW-0472">Membrane</keyword>
<dbReference type="PANTHER" id="PTHR34115">
    <property type="entry name" value="PROTEIN, PUTATIVE-RELATED"/>
    <property type="match status" value="1"/>
</dbReference>
<keyword evidence="1" id="KW-1133">Transmembrane helix</keyword>
<keyword evidence="1" id="KW-0812">Transmembrane</keyword>
<dbReference type="InterPro" id="IPR053258">
    <property type="entry name" value="Ca-permeable_cation_channel"/>
</dbReference>